<accession>A0ABS0C3I1</accession>
<protein>
    <submittedName>
        <fullName evidence="1">Uncharacterized protein</fullName>
    </submittedName>
</protein>
<dbReference type="Proteomes" id="UP000807309">
    <property type="component" value="Unassembled WGS sequence"/>
</dbReference>
<proteinExistence type="predicted"/>
<sequence>MTTRRSWVQDYCEDGNMPADERHAQGLLKLHATCTPPCPRKLVAERYLRERGETSTNTEAASAG</sequence>
<dbReference type="RefSeq" id="WP_195032232.1">
    <property type="nucleotide sequence ID" value="NZ_JADLRE010000004.1"/>
</dbReference>
<evidence type="ECO:0000313" key="1">
    <source>
        <dbReference type="EMBL" id="MBF6224947.1"/>
    </source>
</evidence>
<gene>
    <name evidence="1" type="ORF">IU470_07470</name>
</gene>
<keyword evidence="2" id="KW-1185">Reference proteome</keyword>
<evidence type="ECO:0000313" key="2">
    <source>
        <dbReference type="Proteomes" id="UP000807309"/>
    </source>
</evidence>
<name>A0ABS0C3I1_9NOCA</name>
<dbReference type="EMBL" id="JADLRE010000004">
    <property type="protein sequence ID" value="MBF6224947.1"/>
    <property type="molecule type" value="Genomic_DNA"/>
</dbReference>
<comment type="caution">
    <text evidence="1">The sequence shown here is derived from an EMBL/GenBank/DDBJ whole genome shotgun (WGS) entry which is preliminary data.</text>
</comment>
<organism evidence="1 2">
    <name type="scientific">Nocardia abscessus</name>
    <dbReference type="NCBI Taxonomy" id="120957"/>
    <lineage>
        <taxon>Bacteria</taxon>
        <taxon>Bacillati</taxon>
        <taxon>Actinomycetota</taxon>
        <taxon>Actinomycetes</taxon>
        <taxon>Mycobacteriales</taxon>
        <taxon>Nocardiaceae</taxon>
        <taxon>Nocardia</taxon>
    </lineage>
</organism>
<reference evidence="1 2" key="1">
    <citation type="submission" date="2020-10" db="EMBL/GenBank/DDBJ databases">
        <title>Identification of Nocardia species via Next-generation sequencing and recognition of intraspecies genetic diversity.</title>
        <authorList>
            <person name="Li P."/>
            <person name="Li P."/>
            <person name="Lu B."/>
        </authorList>
    </citation>
    <scope>NUCLEOTIDE SEQUENCE [LARGE SCALE GENOMIC DNA]</scope>
    <source>
        <strain evidence="1 2">N-11</strain>
    </source>
</reference>